<dbReference type="SUPFAM" id="SSF52540">
    <property type="entry name" value="P-loop containing nucleoside triphosphate hydrolases"/>
    <property type="match status" value="1"/>
</dbReference>
<dbReference type="InterPro" id="IPR027417">
    <property type="entry name" value="P-loop_NTPase"/>
</dbReference>
<dbReference type="PANTHER" id="PTHR46411">
    <property type="entry name" value="FAMILY ATPASE, PUTATIVE-RELATED"/>
    <property type="match status" value="1"/>
</dbReference>
<proteinExistence type="predicted"/>
<feature type="domain" description="AAA+ ATPase" evidence="2">
    <location>
        <begin position="519"/>
        <end position="644"/>
    </location>
</feature>
<evidence type="ECO:0000313" key="3">
    <source>
        <dbReference type="EMBL" id="RAR03511.1"/>
    </source>
</evidence>
<organism evidence="3 4">
    <name type="scientific">Stemphylium lycopersici</name>
    <name type="common">Tomato gray leaf spot disease fungus</name>
    <name type="synonym">Thyrospora lycopersici</name>
    <dbReference type="NCBI Taxonomy" id="183478"/>
    <lineage>
        <taxon>Eukaryota</taxon>
        <taxon>Fungi</taxon>
        <taxon>Dikarya</taxon>
        <taxon>Ascomycota</taxon>
        <taxon>Pezizomycotina</taxon>
        <taxon>Dothideomycetes</taxon>
        <taxon>Pleosporomycetidae</taxon>
        <taxon>Pleosporales</taxon>
        <taxon>Pleosporineae</taxon>
        <taxon>Pleosporaceae</taxon>
        <taxon>Stemphylium</taxon>
    </lineage>
</organism>
<dbReference type="AlphaFoldDB" id="A0A364MTW4"/>
<feature type="region of interest" description="Disordered" evidence="1">
    <location>
        <begin position="390"/>
        <end position="429"/>
    </location>
</feature>
<comment type="caution">
    <text evidence="3">The sequence shown here is derived from an EMBL/GenBank/DDBJ whole genome shotgun (WGS) entry which is preliminary data.</text>
</comment>
<dbReference type="OrthoDB" id="10042665at2759"/>
<dbReference type="PANTHER" id="PTHR46411:SF3">
    <property type="entry name" value="AAA+ ATPASE DOMAIN-CONTAINING PROTEIN"/>
    <property type="match status" value="1"/>
</dbReference>
<accession>A0A364MTW4</accession>
<feature type="compositionally biased region" description="Basic and acidic residues" evidence="1">
    <location>
        <begin position="8"/>
        <end position="21"/>
    </location>
</feature>
<keyword evidence="4" id="KW-1185">Reference proteome</keyword>
<feature type="compositionally biased region" description="Acidic residues" evidence="1">
    <location>
        <begin position="400"/>
        <end position="422"/>
    </location>
</feature>
<dbReference type="InterPro" id="IPR003959">
    <property type="entry name" value="ATPase_AAA_core"/>
</dbReference>
<dbReference type="GO" id="GO:0016887">
    <property type="term" value="F:ATP hydrolysis activity"/>
    <property type="evidence" value="ECO:0007669"/>
    <property type="project" value="InterPro"/>
</dbReference>
<evidence type="ECO:0000256" key="1">
    <source>
        <dbReference type="SAM" id="MobiDB-lite"/>
    </source>
</evidence>
<feature type="region of interest" description="Disordered" evidence="1">
    <location>
        <begin position="1"/>
        <end position="68"/>
    </location>
</feature>
<dbReference type="Proteomes" id="UP000249619">
    <property type="component" value="Unassembled WGS sequence"/>
</dbReference>
<dbReference type="Pfam" id="PF00004">
    <property type="entry name" value="AAA"/>
    <property type="match status" value="1"/>
</dbReference>
<reference evidence="4" key="1">
    <citation type="submission" date="2018-05" db="EMBL/GenBank/DDBJ databases">
        <title>Draft genome sequence of Stemphylium lycopersici strain CIDEFI 213.</title>
        <authorList>
            <person name="Medina R."/>
            <person name="Franco M.E.E."/>
            <person name="Lucentini C.G."/>
            <person name="Saparrat M.C.N."/>
            <person name="Balatti P.A."/>
        </authorList>
    </citation>
    <scope>NUCLEOTIDE SEQUENCE [LARGE SCALE GENOMIC DNA]</scope>
    <source>
        <strain evidence="4">CIDEFI 213</strain>
    </source>
</reference>
<dbReference type="InterPro" id="IPR054289">
    <property type="entry name" value="DUF7025"/>
</dbReference>
<dbReference type="Gene3D" id="3.40.50.300">
    <property type="entry name" value="P-loop containing nucleotide triphosphate hydrolases"/>
    <property type="match status" value="1"/>
</dbReference>
<protein>
    <submittedName>
        <fullName evidence="3">P-loop containing nucleoside triphosphate hydrolase protein</fullName>
        <ecNumber evidence="3">3.6.1.15</ecNumber>
    </submittedName>
</protein>
<keyword evidence="3" id="KW-0378">Hydrolase</keyword>
<dbReference type="EC" id="3.6.1.15" evidence="3"/>
<sequence>MYTSQSQYERELRKLENENRRRLGRSPLDSSASSDEEEPKMNGIKHTLVNGHNKLNGGVDGNSEEDDELCEPGMKNGLKHFYSGKEDKKGRFQWQEEMPEDIGDPAENDKTAKWALLVRNVKVYNDPRRVLSIHSIVVQSPLLKKLLASVLKNYPGVTVGLNRLEFTGKFEPLIHRWTELQEAITKLSDETEKQRTTKAHAELLQDVLTKEFKSLIDTSQDMKNKRVMTFEHLWTLFQPGATVFSRQDGQETAMTLAQTRYGEDNNGVPCFWLTCKHVDWDGAKFGMTKINLSIPIYTGTRAITTLRVYPLEFHPECEAVRMRLIERGAQAEALAGPNYRAYQGVAWRKGQFGAKDKYNIRSRIIIDTYGWNRFNPSHSIFVAPLIQREPTQSGSRPYDPEFDDEDNEEEEDEDDEYDEGDDSGMPIDGAFADEEDAAKHVPLTEEQKLICSPLLRGYSLKNKLWLNFFVNCVKDIEWQADAFDRLVLPKNQKELILGFTESQRKFRDTFDDVIEGKGKGMIVLLCGPPGVGKTLTSESVAEEMKVPLYMMSAGDLGFDPRKVESNLQDILEMCSRWNAVLLLDEADVFLEQRSLHELERNKLVSIFLRVLEYYEGTMFLTTNRVQTFDPAFQSRIHISLDYPGLTLDSRKTVWKNFLDSSSQEHTITKTQLAELARMDLNGRQIKNILKIARLLASRKEEKLNHDHIVTTMDVTQHLHNETQFSERTKGTLYG</sequence>
<dbReference type="SMART" id="SM00382">
    <property type="entry name" value="AAA"/>
    <property type="match status" value="1"/>
</dbReference>
<dbReference type="GO" id="GO:0005524">
    <property type="term" value="F:ATP binding"/>
    <property type="evidence" value="ECO:0007669"/>
    <property type="project" value="InterPro"/>
</dbReference>
<evidence type="ECO:0000313" key="4">
    <source>
        <dbReference type="Proteomes" id="UP000249619"/>
    </source>
</evidence>
<name>A0A364MTW4_STELY</name>
<dbReference type="InterPro" id="IPR003593">
    <property type="entry name" value="AAA+_ATPase"/>
</dbReference>
<dbReference type="STRING" id="183478.A0A364MTW4"/>
<evidence type="ECO:0000259" key="2">
    <source>
        <dbReference type="SMART" id="SM00382"/>
    </source>
</evidence>
<dbReference type="Pfam" id="PF22942">
    <property type="entry name" value="DUF7025"/>
    <property type="match status" value="1"/>
</dbReference>
<dbReference type="EMBL" id="QGDH01000180">
    <property type="protein sequence ID" value="RAR03511.1"/>
    <property type="molecule type" value="Genomic_DNA"/>
</dbReference>
<dbReference type="CDD" id="cd19481">
    <property type="entry name" value="RecA-like_protease"/>
    <property type="match status" value="1"/>
</dbReference>
<gene>
    <name evidence="3" type="ORF">DDE83_008207</name>
</gene>